<dbReference type="GO" id="GO:0005085">
    <property type="term" value="F:guanyl-nucleotide exchange factor activity"/>
    <property type="evidence" value="ECO:0007669"/>
    <property type="project" value="TreeGrafter"/>
</dbReference>
<evidence type="ECO:0000256" key="1">
    <source>
        <dbReference type="SAM" id="MobiDB-lite"/>
    </source>
</evidence>
<dbReference type="InterPro" id="IPR051092">
    <property type="entry name" value="FYVE_RhoGEF_PH"/>
</dbReference>
<feature type="compositionally biased region" description="Polar residues" evidence="1">
    <location>
        <begin position="511"/>
        <end position="523"/>
    </location>
</feature>
<feature type="region of interest" description="Disordered" evidence="1">
    <location>
        <begin position="224"/>
        <end position="256"/>
    </location>
</feature>
<evidence type="ECO:0000313" key="3">
    <source>
        <dbReference type="Proteomes" id="UP000551758"/>
    </source>
</evidence>
<feature type="compositionally biased region" description="Polar residues" evidence="1">
    <location>
        <begin position="233"/>
        <end position="253"/>
    </location>
</feature>
<feature type="region of interest" description="Disordered" evidence="1">
    <location>
        <begin position="386"/>
        <end position="409"/>
    </location>
</feature>
<feature type="compositionally biased region" description="Low complexity" evidence="1">
    <location>
        <begin position="475"/>
        <end position="492"/>
    </location>
</feature>
<feature type="region of interest" description="Disordered" evidence="1">
    <location>
        <begin position="1"/>
        <end position="35"/>
    </location>
</feature>
<reference evidence="2 3" key="1">
    <citation type="journal article" date="2020" name="Mol. Biol. Evol.">
        <title>Interspecific Gene Flow and the Evolution of Specialization in Black and White Rhinoceros.</title>
        <authorList>
            <person name="Moodley Y."/>
            <person name="Westbury M.V."/>
            <person name="Russo I.M."/>
            <person name="Gopalakrishnan S."/>
            <person name="Rakotoarivelo A."/>
            <person name="Olsen R.A."/>
            <person name="Prost S."/>
            <person name="Tunstall T."/>
            <person name="Ryder O.A."/>
            <person name="Dalen L."/>
            <person name="Bruford M.W."/>
        </authorList>
    </citation>
    <scope>NUCLEOTIDE SEQUENCE [LARGE SCALE GENOMIC DNA]</scope>
    <source>
        <strain evidence="2">SBR-YM</strain>
        <tissue evidence="2">Skin</tissue>
    </source>
</reference>
<comment type="caution">
    <text evidence="2">The sequence shown here is derived from an EMBL/GenBank/DDBJ whole genome shotgun (WGS) entry which is preliminary data.</text>
</comment>
<sequence>SPKPPVAPKPKTASPLTAGTETPIAPKPGLTSPNKWRASMCMINSLNKCSSGKLLHNVEEEDCARDAAAEEQFTIEEEGKLVEEHMFSLEDKGPRDGEAVFLSDIILTHVSLEDPAAPEEEPGPPGTPREAEKNGEEGCASAEPGAPDAQEMDSDAEGGLVPVDRKNILMRARPHSGKVAGCVPETDLEETGPEADLSAVGIGGAKELEASGLDDHRIKRKDDNLSLPRMIGSSGSFSQRNRLLSSGTSTPSSMVDIPPPFDLACVTKKPITKSSPSLLIESEPPDQHTKKSSFKRFLALTFKKKSESKVHVDVGVSSRSSSESGHQGPSRLLEVDHRSLSSSPQLKAQTGKLWAPESPSSLILFGDGKRKGVPFGRTVSRVESFEDSSRPPFLPSPLTKPGSISFPNADTSDYENIRAINSDYENIQIPPWRHQVLKIKVKGHKPSSQVEEEILRQCRPRAATAVQVLKSSTKSSVRPSLPLLSPQNPSSLRMQSRFRRSASPREGNLAYLSQPQAVLQQQM</sequence>
<evidence type="ECO:0000313" key="2">
    <source>
        <dbReference type="EMBL" id="KAF5924796.1"/>
    </source>
</evidence>
<dbReference type="EMBL" id="JACDTQ010000871">
    <property type="protein sequence ID" value="KAF5924796.1"/>
    <property type="molecule type" value="Genomic_DNA"/>
</dbReference>
<organism evidence="2 3">
    <name type="scientific">Diceros bicornis minor</name>
    <name type="common">South-central black rhinoceros</name>
    <dbReference type="NCBI Taxonomy" id="77932"/>
    <lineage>
        <taxon>Eukaryota</taxon>
        <taxon>Metazoa</taxon>
        <taxon>Chordata</taxon>
        <taxon>Craniata</taxon>
        <taxon>Vertebrata</taxon>
        <taxon>Euteleostomi</taxon>
        <taxon>Mammalia</taxon>
        <taxon>Eutheria</taxon>
        <taxon>Laurasiatheria</taxon>
        <taxon>Perissodactyla</taxon>
        <taxon>Rhinocerotidae</taxon>
        <taxon>Diceros</taxon>
    </lineage>
</organism>
<dbReference type="PANTHER" id="PTHR12673:SF13">
    <property type="entry name" value="FYVE, RHOGEF AND PH DOMAIN-CONTAINING PROTEIN 5"/>
    <property type="match status" value="1"/>
</dbReference>
<feature type="non-terminal residue" evidence="2">
    <location>
        <position position="1"/>
    </location>
</feature>
<proteinExistence type="predicted"/>
<feature type="region of interest" description="Disordered" evidence="1">
    <location>
        <begin position="112"/>
        <end position="201"/>
    </location>
</feature>
<protein>
    <submittedName>
        <fullName evidence="2">Uncharacterized protein</fullName>
    </submittedName>
</protein>
<dbReference type="Proteomes" id="UP000551758">
    <property type="component" value="Unassembled WGS sequence"/>
</dbReference>
<dbReference type="GO" id="GO:0005737">
    <property type="term" value="C:cytoplasm"/>
    <property type="evidence" value="ECO:0007669"/>
    <property type="project" value="TreeGrafter"/>
</dbReference>
<feature type="region of interest" description="Disordered" evidence="1">
    <location>
        <begin position="306"/>
        <end position="353"/>
    </location>
</feature>
<name>A0A7J7FAR5_DICBM</name>
<gene>
    <name evidence="2" type="ORF">HPG69_006271</name>
</gene>
<feature type="compositionally biased region" description="Low complexity" evidence="1">
    <location>
        <begin position="313"/>
        <end position="330"/>
    </location>
</feature>
<accession>A0A7J7FAR5</accession>
<feature type="region of interest" description="Disordered" evidence="1">
    <location>
        <begin position="471"/>
        <end position="523"/>
    </location>
</feature>
<dbReference type="PANTHER" id="PTHR12673">
    <property type="entry name" value="FACIOGENITAL DYSPLASIA PROTEIN"/>
    <property type="match status" value="1"/>
</dbReference>
<keyword evidence="3" id="KW-1185">Reference proteome</keyword>
<dbReference type="AlphaFoldDB" id="A0A7J7FAR5"/>